<dbReference type="Pfam" id="PF12951">
    <property type="entry name" value="PATR"/>
    <property type="match status" value="6"/>
</dbReference>
<keyword evidence="5" id="KW-1185">Reference proteome</keyword>
<dbReference type="InterPro" id="IPR006315">
    <property type="entry name" value="OM_autotransptr_brl_dom"/>
</dbReference>
<evidence type="ECO:0000256" key="2">
    <source>
        <dbReference type="SAM" id="Phobius"/>
    </source>
</evidence>
<dbReference type="PANTHER" id="PTHR35037:SF3">
    <property type="entry name" value="C-TERMINAL REGION OF AIDA-LIKE PROTEIN"/>
    <property type="match status" value="1"/>
</dbReference>
<dbReference type="EMBL" id="QGGG01000009">
    <property type="protein sequence ID" value="PWJ82318.1"/>
    <property type="molecule type" value="Genomic_DNA"/>
</dbReference>
<evidence type="ECO:0000259" key="3">
    <source>
        <dbReference type="PROSITE" id="PS51208"/>
    </source>
</evidence>
<protein>
    <submittedName>
        <fullName evidence="4">Outer membrane autotransporter protein</fullName>
    </submittedName>
</protein>
<reference evidence="4 5" key="1">
    <citation type="submission" date="2018-05" db="EMBL/GenBank/DDBJ databases">
        <title>Genomic Encyclopedia of Type Strains, Phase IV (KMG-IV): sequencing the most valuable type-strain genomes for metagenomic binning, comparative biology and taxonomic classification.</title>
        <authorList>
            <person name="Goeker M."/>
        </authorList>
    </citation>
    <scope>NUCLEOTIDE SEQUENCE [LARGE SCALE GENOMIC DNA]</scope>
    <source>
        <strain evidence="4 5">DSM 6986</strain>
    </source>
</reference>
<dbReference type="InterPro" id="IPR013425">
    <property type="entry name" value="Autotrns_rpt"/>
</dbReference>
<dbReference type="Gene3D" id="2.40.128.130">
    <property type="entry name" value="Autotransporter beta-domain"/>
    <property type="match status" value="1"/>
</dbReference>
<dbReference type="InterPro" id="IPR036709">
    <property type="entry name" value="Autotransporte_beta_dom_sf"/>
</dbReference>
<feature type="transmembrane region" description="Helical" evidence="2">
    <location>
        <begin position="21"/>
        <end position="41"/>
    </location>
</feature>
<evidence type="ECO:0000313" key="5">
    <source>
        <dbReference type="Proteomes" id="UP000245396"/>
    </source>
</evidence>
<sequence>MRIVTDCINLDPARGKVTRASVGRGLLLAGCSSLTLMFMLFSSSNAQADCRWSGGTGSWFDASKWDDEPGRPCSGVPTSSDWVEIDRADSNITIEGGQAYDHSFHFRGGRVSIVNGGVLNSNSSYHLVGQGSDRQAELVVSGADSAWNVLGEAWVGRTAAGKIRLTDGGLLNFIGGDTLVLGYTTTMQSPSHGVLVIGSDADANPAAPGRVVTPRVEMGWGDDGGRNATGLIVFNHTDDGGAYIFAPDVAGTGDIEHHAGATTLTGALAYDGDFDIAGGTVTFRGDGANTYTGTTTVSAGAVLNLDKDDDTIAISGPVLIDGGSVNANARNQFDRAAIITLASGGMFTVQNRQHIAGLEGTDTTARAVLNEQLYLWDGSHSYAGRLEGAGRLFLRGGAHTFLGDAGTWAGQIEVGNALLGLGHERALGERSLFIIGNATLQLAADGMTINNRITGVGIGPALTFDSNGYDGVWSGVISNGTAEPGIRGLGLTKSGTGTLTLTNNNTYEGATIVTEGALIVNGSIARSSLVTVNSGARLGGSGIVGTTIVSDGGILAPGSSIGTLTVDGNLTLSAGSIMDYEMGRAGSDPLSGVSDRIDVTGDLDLNGTLDLAQSSDPTDGTAGLGYYRLMTYGGALSGNGLSIGSTPTFADPSIYEIQAGGGNVDLFIAAAGDDALQHWQGGDGIWNGTNTKWLNQGGEAPVAWAGNHAVFKNQPGGFDGGSIAVEGDQSFKGLQFVDEGYRLEGDGRLVVDGSDSDDGNAEIRVLADSAEIATEITGTGGISKTQAGTLILSGQNTYQGDTSILGGTVQVSEDANLGAASGGLTFNGGTLATVADMDSARSVMLSGTGGFDVASATTLGLTGVIEGTGDFLKRGGGTLVLTGANSYGGKTLVEAGTLVGNAASIRGNIGNAATLLFDQNGNASFAGDIGGLGGANGRMVKRGGGELTLDGNSTLDWTIEAGGLISAADRFGGNVEIGTKGAFTFDQKNNARYAGVLSGAGSFTKDGSGVLLLSGDSSGFAGTTTIVGGTLLLGDADGSGALGGSLDVLDDATLGGSGAFGSGSGSLITVASGGTLAPGNSIGTLTVNGDLVFEAGSRFAVEVNPAGTDSDLVEVTGTATLDGGGVTHIGANGNYDLRSSYTILSAAELDGKFEDVTSDFAFLDPHLIYDYDAGTVGLELARNERDFASVALTRNQIATAEGVESIGLSAGHGVYDAIAQLADDDDLIRASFDALSGEIHASAQTALIEDSRFVRNAANDRIRAAFATTGASQAPVLAYGPGSTPVPVAADHAGPVFWSQGFGSWGTTDSDGNAANLNHSVGGLLIGADGLVEDWRVGVLGGYSHSNFDASDRASSGSSSNYHLGLYGGTQWGNLDFRTGAAYSWHNIETNRSVTIPGLTDSLSADYKAGMFQAFGELGYGLDIGTETRLEPFANLAHVSLHTDGFTEQGGAAVLTGSNGTTDVTSTTLGLRAEHNVMLGTVNASLRGMIGWRHAFGDTRPEITQAFSAGDAFTIAGVPIARNSAIIEGGLWLSLTPGATFGLSYHGQIAPDAQDHGFKADLSLSF</sequence>
<dbReference type="SUPFAM" id="SSF103515">
    <property type="entry name" value="Autotransporter"/>
    <property type="match status" value="1"/>
</dbReference>
<dbReference type="Proteomes" id="UP000245396">
    <property type="component" value="Unassembled WGS sequence"/>
</dbReference>
<dbReference type="PANTHER" id="PTHR35037">
    <property type="entry name" value="C-TERMINAL REGION OF AIDA-LIKE PROTEIN"/>
    <property type="match status" value="1"/>
</dbReference>
<dbReference type="SUPFAM" id="SSF51126">
    <property type="entry name" value="Pectin lyase-like"/>
    <property type="match status" value="2"/>
</dbReference>
<dbReference type="InterPro" id="IPR011050">
    <property type="entry name" value="Pectin_lyase_fold/virulence"/>
</dbReference>
<dbReference type="InterPro" id="IPR005546">
    <property type="entry name" value="Autotransporte_beta"/>
</dbReference>
<feature type="domain" description="Autotransporter" evidence="3">
    <location>
        <begin position="1290"/>
        <end position="1566"/>
    </location>
</feature>
<dbReference type="NCBIfam" id="TIGR02601">
    <property type="entry name" value="autotrns_rpt"/>
    <property type="match status" value="4"/>
</dbReference>
<keyword evidence="2" id="KW-0472">Membrane</keyword>
<dbReference type="GO" id="GO:0019867">
    <property type="term" value="C:outer membrane"/>
    <property type="evidence" value="ECO:0007669"/>
    <property type="project" value="InterPro"/>
</dbReference>
<dbReference type="SMART" id="SM00869">
    <property type="entry name" value="Autotransporter"/>
    <property type="match status" value="1"/>
</dbReference>
<dbReference type="NCBIfam" id="TIGR01414">
    <property type="entry name" value="autotrans_barl"/>
    <property type="match status" value="1"/>
</dbReference>
<dbReference type="OrthoDB" id="9804931at2"/>
<organism evidence="4 5">
    <name type="scientific">Pseudaminobacter salicylatoxidans</name>
    <dbReference type="NCBI Taxonomy" id="93369"/>
    <lineage>
        <taxon>Bacteria</taxon>
        <taxon>Pseudomonadati</taxon>
        <taxon>Pseudomonadota</taxon>
        <taxon>Alphaproteobacteria</taxon>
        <taxon>Hyphomicrobiales</taxon>
        <taxon>Phyllobacteriaceae</taxon>
        <taxon>Pseudaminobacter</taxon>
    </lineage>
</organism>
<keyword evidence="2" id="KW-0812">Transmembrane</keyword>
<dbReference type="Pfam" id="PF03797">
    <property type="entry name" value="Autotransporter"/>
    <property type="match status" value="1"/>
</dbReference>
<keyword evidence="2" id="KW-1133">Transmembrane helix</keyword>
<dbReference type="STRING" id="1192868.GCA_000304395_01368"/>
<evidence type="ECO:0000256" key="1">
    <source>
        <dbReference type="ARBA" id="ARBA00022729"/>
    </source>
</evidence>
<proteinExistence type="predicted"/>
<comment type="caution">
    <text evidence="4">The sequence shown here is derived from an EMBL/GenBank/DDBJ whole genome shotgun (WGS) entry which is preliminary data.</text>
</comment>
<dbReference type="InterPro" id="IPR051551">
    <property type="entry name" value="Autotransporter_adhesion"/>
</dbReference>
<name>A0A316C2L9_PSESE</name>
<keyword evidence="1" id="KW-0732">Signal</keyword>
<gene>
    <name evidence="4" type="ORF">C7441_10986</name>
</gene>
<evidence type="ECO:0000313" key="4">
    <source>
        <dbReference type="EMBL" id="PWJ82318.1"/>
    </source>
</evidence>
<accession>A0A316C2L9</accession>
<dbReference type="PROSITE" id="PS51208">
    <property type="entry name" value="AUTOTRANSPORTER"/>
    <property type="match status" value="1"/>
</dbReference>